<dbReference type="EMBL" id="ACOU01000004">
    <property type="protein sequence ID" value="EKX72672.1"/>
    <property type="molecule type" value="Genomic_DNA"/>
</dbReference>
<evidence type="ECO:0000313" key="2">
    <source>
        <dbReference type="Proteomes" id="UP000031512"/>
    </source>
</evidence>
<sequence>MDCRVCFPQDPWLHIFRKNLHLKCSTLEYARKAILYNPCNDTSCSYDKYKIEDGQTLNTHQECDGFALHDVAYVFKLGDEAFINVSDYRINLYKIYLVLTEAIRRIKTLERSDTEYDACRERLSQLLFLLKRFSHYATISTKLSSGSLSNLHSNVNTVSMCKSQRPERHKDITSKFEIDQNELDIVIGASTMDVDDNSVENKNCTLPIISWSFFRRAKCEDIFALLCYTLATGSFDAFEVILNNSSPCIRKHVKDHWKVLLSYIPISSDCKSCFPVFGSTFSLHKEPTDEDITNATDWFIWKTFLILNYTKSSFLLIRFVKNTFKIFEKVPQNRLQLVVFLKFMIRQYLIYKSSATSNELAEGEDISFFDYIDMDAADKLQLFCELSNKTILSNDCECGDFVKDKHKVYKFCLLCRTKSLSSKLKAFFTLIEPSDVEYRLSNQFLPLDKNFGTYYSSLIKSLNSSLEDYILKLSGNFRGELDTNGFEMLYSLTDALLQTEFRPRVYSLLIGIIYSKNADFNILEHYFIIRSIFSLVGSSARGTMFKDNFSIADTHLNVLFSKKFNMKCNVTPHHSYGKLCSVIESGSVDDIIPLAVDCQLDFVESLLNLLLLVEVDLVPSHLSITPMELTNALCDTDSILHLLQKVLVYIMNMSLPLQDFRNCIHELSNMSLHISSHDINTVYSLLFYTMCLSCDNVSYLEVHLNIWLDFCKTSLEQLANFANSSLKCVYDTIYKLDAMSSSYCHLFQFVANFCNYTPKIYPCNDSVEKTLKISQIITVYLRIIGADSNCSILLDYRNVFSLIDKISDITVLTKDRTFMCMLEKLCMIQKIYEAFDVTNSVMNLHYVRQADLSYKSYESRDFIIHSISSLANVIYETRFNYEEKERLTIVVLSSILSSVERDLKLRSDALQTDILENIASILCPRDIKRHIITLVNAIGNLSCSNSPAVGELCASPVSSLAVTFFTLIVLKSENLSYIATFLHKFQKNQLRKPLSFILGNINACYYLPDHGYELQEGCNIISLLKNELKHNIQEDLTGSALTLEQEIFKALNTVNISKVDVKNSEKVKVSLEKFANRISGNVASGFISAALEKADGLYSMTKVPKFESIKERFWRSAKKETKSCFLPILNYFDSTPLIYENSGSENLKVPDILSWMSLEDFDLLQLIKLDADLASFTLMELCAFELNPKFVTLVLYSLNTLDTFHNLRFLQSLILHVKHLGWPIVEPLGSICNFLTVLNTIPSEPRIVLGSFIRDSTYRKGVFSERFVSNNLDVVKYIYGVLHSLYTCSSLESQINDDFTTCLSEDYISNIFFDGKIDIPKEFKSAEIFDEYVNVLLASYETLFIEQDESVYHSFHRLEPMFLFHSDAFSNCLLRIYEHSQNMDSRFWLLWRYSVYKLLLIDPNIDVFDMLYIPRSLSVIQMLESIAKTLPNFKISVIDDNIKEFKRALMDEVNIENYFYISNAMENVDRSFSEAVYRNIELKLRPHSNDTFDSTRNLFEFDLSLATL</sequence>
<reference evidence="1 2" key="1">
    <citation type="journal article" date="2012" name="BMC Genomics">
        <title>Comparative genomic analysis and phylogenetic position of Theileria equi.</title>
        <authorList>
            <person name="Kappmeyer L.S."/>
            <person name="Thiagarajan M."/>
            <person name="Herndon D.R."/>
            <person name="Ramsay J.D."/>
            <person name="Caler E."/>
            <person name="Djikeng A."/>
            <person name="Gillespie J.J."/>
            <person name="Lau A.O."/>
            <person name="Roalson E.H."/>
            <person name="Silva J.C."/>
            <person name="Silva M.G."/>
            <person name="Suarez C.E."/>
            <person name="Ueti M.W."/>
            <person name="Nene V.M."/>
            <person name="Mealey R.H."/>
            <person name="Knowles D.P."/>
            <person name="Brayton K.A."/>
        </authorList>
    </citation>
    <scope>NUCLEOTIDE SEQUENCE [LARGE SCALE GENOMIC DNA]</scope>
    <source>
        <strain evidence="1 2">WA</strain>
    </source>
</reference>
<comment type="caution">
    <text evidence="1">The sequence shown here is derived from an EMBL/GenBank/DDBJ whole genome shotgun (WGS) entry which is preliminary data.</text>
</comment>
<protein>
    <submittedName>
        <fullName evidence="1">Uncharacterized protein</fullName>
    </submittedName>
</protein>
<name>L1LB54_THEEQ</name>
<accession>L1LB54</accession>
<dbReference type="OrthoDB" id="364130at2759"/>
<dbReference type="eggNOG" id="ENOG502QX6R">
    <property type="taxonomic scope" value="Eukaryota"/>
</dbReference>
<dbReference type="Proteomes" id="UP000031512">
    <property type="component" value="Unassembled WGS sequence"/>
</dbReference>
<dbReference type="GeneID" id="15804307"/>
<keyword evidence="2" id="KW-1185">Reference proteome</keyword>
<gene>
    <name evidence="1" type="ORF">BEWA_012310</name>
</gene>
<dbReference type="VEuPathDB" id="PiroplasmaDB:BEWA_012310"/>
<organism evidence="1 2">
    <name type="scientific">Theileria equi strain WA</name>
    <dbReference type="NCBI Taxonomy" id="1537102"/>
    <lineage>
        <taxon>Eukaryota</taxon>
        <taxon>Sar</taxon>
        <taxon>Alveolata</taxon>
        <taxon>Apicomplexa</taxon>
        <taxon>Aconoidasida</taxon>
        <taxon>Piroplasmida</taxon>
        <taxon>Theileriidae</taxon>
        <taxon>Theileria</taxon>
    </lineage>
</organism>
<evidence type="ECO:0000313" key="1">
    <source>
        <dbReference type="EMBL" id="EKX72672.1"/>
    </source>
</evidence>
<dbReference type="RefSeq" id="XP_004832124.1">
    <property type="nucleotide sequence ID" value="XM_004832067.1"/>
</dbReference>
<proteinExistence type="predicted"/>
<dbReference type="KEGG" id="beq:BEWA_012310"/>